<dbReference type="GO" id="GO:0043248">
    <property type="term" value="P:proteasome assembly"/>
    <property type="evidence" value="ECO:0007669"/>
    <property type="project" value="InterPro"/>
</dbReference>
<dbReference type="EMBL" id="HBHJ01016491">
    <property type="protein sequence ID" value="CAD9689014.1"/>
    <property type="molecule type" value="Transcribed_RNA"/>
</dbReference>
<feature type="compositionally biased region" description="Basic residues" evidence="3">
    <location>
        <begin position="141"/>
        <end position="150"/>
    </location>
</feature>
<proteinExistence type="inferred from homology"/>
<dbReference type="GO" id="GO:0005737">
    <property type="term" value="C:cytoplasm"/>
    <property type="evidence" value="ECO:0007669"/>
    <property type="project" value="TreeGrafter"/>
</dbReference>
<comment type="similarity">
    <text evidence="2">Belongs to the POMP/UMP1 family.</text>
</comment>
<feature type="compositionally biased region" description="Basic and acidic residues" evidence="3">
    <location>
        <begin position="174"/>
        <end position="183"/>
    </location>
</feature>
<dbReference type="AlphaFoldDB" id="A0A7S2WII9"/>
<dbReference type="PANTHER" id="PTHR12828">
    <property type="entry name" value="PROTEASOME MATURATION PROTEIN UMP1"/>
    <property type="match status" value="1"/>
</dbReference>
<evidence type="ECO:0000313" key="4">
    <source>
        <dbReference type="EMBL" id="CAD9689014.1"/>
    </source>
</evidence>
<feature type="compositionally biased region" description="Polar residues" evidence="3">
    <location>
        <begin position="129"/>
        <end position="140"/>
    </location>
</feature>
<organism evidence="4">
    <name type="scientific">Rhizochromulina marina</name>
    <dbReference type="NCBI Taxonomy" id="1034831"/>
    <lineage>
        <taxon>Eukaryota</taxon>
        <taxon>Sar</taxon>
        <taxon>Stramenopiles</taxon>
        <taxon>Ochrophyta</taxon>
        <taxon>Dictyochophyceae</taxon>
        <taxon>Rhizochromulinales</taxon>
        <taxon>Rhizochromulina</taxon>
    </lineage>
</organism>
<evidence type="ECO:0000256" key="3">
    <source>
        <dbReference type="SAM" id="MobiDB-lite"/>
    </source>
</evidence>
<protein>
    <submittedName>
        <fullName evidence="4">Uncharacterized protein</fullName>
    </submittedName>
</protein>
<keyword evidence="1" id="KW-0143">Chaperone</keyword>
<dbReference type="PANTHER" id="PTHR12828:SF3">
    <property type="entry name" value="PROTEASOME MATURATION PROTEIN"/>
    <property type="match status" value="1"/>
</dbReference>
<evidence type="ECO:0000256" key="2">
    <source>
        <dbReference type="ARBA" id="ARBA00043974"/>
    </source>
</evidence>
<gene>
    <name evidence="4" type="ORF">RMAR1173_LOCUS10965</name>
</gene>
<name>A0A7S2WII9_9STRA</name>
<accession>A0A7S2WII9</accession>
<dbReference type="InterPro" id="IPR008012">
    <property type="entry name" value="Ump1"/>
</dbReference>
<dbReference type="Pfam" id="PF05348">
    <property type="entry name" value="UMP1"/>
    <property type="match status" value="1"/>
</dbReference>
<feature type="region of interest" description="Disordered" evidence="3">
    <location>
        <begin position="172"/>
        <end position="211"/>
    </location>
</feature>
<reference evidence="4" key="1">
    <citation type="submission" date="2021-01" db="EMBL/GenBank/DDBJ databases">
        <authorList>
            <person name="Corre E."/>
            <person name="Pelletier E."/>
            <person name="Niang G."/>
            <person name="Scheremetjew M."/>
            <person name="Finn R."/>
            <person name="Kale V."/>
            <person name="Holt S."/>
            <person name="Cochrane G."/>
            <person name="Meng A."/>
            <person name="Brown T."/>
            <person name="Cohen L."/>
        </authorList>
    </citation>
    <scope>NUCLEOTIDE SEQUENCE</scope>
    <source>
        <strain evidence="4">CCMP1243</strain>
    </source>
</reference>
<feature type="region of interest" description="Disordered" evidence="3">
    <location>
        <begin position="128"/>
        <end position="150"/>
    </location>
</feature>
<dbReference type="GO" id="GO:0005634">
    <property type="term" value="C:nucleus"/>
    <property type="evidence" value="ECO:0007669"/>
    <property type="project" value="TreeGrafter"/>
</dbReference>
<sequence>MEGAPQIPVLQGPRDQMREGLQTTLAAESRQGHPLETRLAVDDFSQKVDMVRRMYGSAAAMRLQTERLATEQIQRLPGLPSSFLALQTVLGEDCTLQFEDVLNGSVGRVGPPERTKLTSRLPSFAAPASSCSGHPFASQTRSRRQWRPRRRFTMNLSSSSVCRYRRLQQGLQLKSEREREQRTARSQGSLPGSWEPGREPQRALRTLNLYG</sequence>
<evidence type="ECO:0000256" key="1">
    <source>
        <dbReference type="ARBA" id="ARBA00023186"/>
    </source>
</evidence>